<name>A0A0R1DL12_DROYA</name>
<evidence type="ECO:0000313" key="2">
    <source>
        <dbReference type="EMBL" id="KRJ97967.1"/>
    </source>
</evidence>
<dbReference type="Proteomes" id="UP000002282">
    <property type="component" value="Chromosome 2L"/>
</dbReference>
<sequence length="213" mass="24082">MRVCRPKKCIVDYRIIAIKRRRRSLIRMLALGGLLMGQTRGIPNQGTPNSIETLGPASLRRRNRRRRMQLRARRPLGAISMPSLRHPGQGARLHRNNPLWGRANILTTPCALVALNELALGNHESSSVLVMAHYLNRRFHFTLAPREEPPNENPGVQNPDVQDGNGQNLYADENNNMQGQNSEVPEANVPNGQDALQEEHEDAHDQNQYNNEE</sequence>
<dbReference type="AlphaFoldDB" id="A0A0R1DL12"/>
<evidence type="ECO:0000313" key="3">
    <source>
        <dbReference type="Proteomes" id="UP000002282"/>
    </source>
</evidence>
<organism evidence="2 3">
    <name type="scientific">Drosophila yakuba</name>
    <name type="common">Fruit fly</name>
    <dbReference type="NCBI Taxonomy" id="7245"/>
    <lineage>
        <taxon>Eukaryota</taxon>
        <taxon>Metazoa</taxon>
        <taxon>Ecdysozoa</taxon>
        <taxon>Arthropoda</taxon>
        <taxon>Hexapoda</taxon>
        <taxon>Insecta</taxon>
        <taxon>Pterygota</taxon>
        <taxon>Neoptera</taxon>
        <taxon>Endopterygota</taxon>
        <taxon>Diptera</taxon>
        <taxon>Brachycera</taxon>
        <taxon>Muscomorpha</taxon>
        <taxon>Ephydroidea</taxon>
        <taxon>Drosophilidae</taxon>
        <taxon>Drosophila</taxon>
        <taxon>Sophophora</taxon>
    </lineage>
</organism>
<evidence type="ECO:0000256" key="1">
    <source>
        <dbReference type="SAM" id="MobiDB-lite"/>
    </source>
</evidence>
<proteinExistence type="predicted"/>
<dbReference type="EMBL" id="CM000157">
    <property type="protein sequence ID" value="KRJ97967.1"/>
    <property type="molecule type" value="Genomic_DNA"/>
</dbReference>
<feature type="compositionally biased region" description="Polar residues" evidence="1">
    <location>
        <begin position="154"/>
        <end position="183"/>
    </location>
</feature>
<protein>
    <submittedName>
        <fullName evidence="2">Uncharacterized protein, isoform B</fullName>
    </submittedName>
</protein>
<dbReference type="OrthoDB" id="10448520at2759"/>
<feature type="region of interest" description="Disordered" evidence="1">
    <location>
        <begin position="145"/>
        <end position="213"/>
    </location>
</feature>
<accession>A0A0R1DL12</accession>
<keyword evidence="3" id="KW-1185">Reference proteome</keyword>
<gene>
    <name evidence="2" type="primary">Dyak\GE10468</name>
    <name evidence="2" type="synonym">dyak_GLEANR_1039</name>
    <name evidence="2" type="synonym">GE10468</name>
    <name evidence="2" type="ORF">Dyak_GE10468</name>
</gene>
<reference evidence="2 3" key="2">
    <citation type="journal article" date="2007" name="PLoS Biol.">
        <title>Principles of genome evolution in the Drosophila melanogaster species group.</title>
        <authorList>
            <person name="Ranz J.M."/>
            <person name="Maurin D."/>
            <person name="Chan Y.S."/>
            <person name="von Grotthuss M."/>
            <person name="Hillier L.W."/>
            <person name="Roote J."/>
            <person name="Ashburner M."/>
            <person name="Bergman C.M."/>
        </authorList>
    </citation>
    <scope>NUCLEOTIDE SEQUENCE [LARGE SCALE GENOMIC DNA]</scope>
    <source>
        <strain evidence="3">Tai18E2 / Tucson 14021-0261.01</strain>
    </source>
</reference>
<reference evidence="2 3" key="1">
    <citation type="journal article" date="2007" name="Nature">
        <title>Evolution of genes and genomes on the Drosophila phylogeny.</title>
        <authorList>
            <consortium name="Drosophila 12 Genomes Consortium"/>
            <person name="Clark A.G."/>
            <person name="Eisen M.B."/>
            <person name="Smith D.R."/>
            <person name="Bergman C.M."/>
            <person name="Oliver B."/>
            <person name="Markow T.A."/>
            <person name="Kaufman T.C."/>
            <person name="Kellis M."/>
            <person name="Gelbart W."/>
            <person name="Iyer V.N."/>
            <person name="Pollard D.A."/>
            <person name="Sackton T.B."/>
            <person name="Larracuente A.M."/>
            <person name="Singh N.D."/>
            <person name="Abad J.P."/>
            <person name="Abt D.N."/>
            <person name="Adryan B."/>
            <person name="Aguade M."/>
            <person name="Akashi H."/>
            <person name="Anderson W.W."/>
            <person name="Aquadro C.F."/>
            <person name="Ardell D.H."/>
            <person name="Arguello R."/>
            <person name="Artieri C.G."/>
            <person name="Barbash D.A."/>
            <person name="Barker D."/>
            <person name="Barsanti P."/>
            <person name="Batterham P."/>
            <person name="Batzoglou S."/>
            <person name="Begun D."/>
            <person name="Bhutkar A."/>
            <person name="Blanco E."/>
            <person name="Bosak S.A."/>
            <person name="Bradley R.K."/>
            <person name="Brand A.D."/>
            <person name="Brent M.R."/>
            <person name="Brooks A.N."/>
            <person name="Brown R.H."/>
            <person name="Butlin R.K."/>
            <person name="Caggese C."/>
            <person name="Calvi B.R."/>
            <person name="Bernardo de Carvalho A."/>
            <person name="Caspi A."/>
            <person name="Castrezana S."/>
            <person name="Celniker S.E."/>
            <person name="Chang J.L."/>
            <person name="Chapple C."/>
            <person name="Chatterji S."/>
            <person name="Chinwalla A."/>
            <person name="Civetta A."/>
            <person name="Clifton S.W."/>
            <person name="Comeron J.M."/>
            <person name="Costello J.C."/>
            <person name="Coyne J.A."/>
            <person name="Daub J."/>
            <person name="David R.G."/>
            <person name="Delcher A.L."/>
            <person name="Delehaunty K."/>
            <person name="Do C.B."/>
            <person name="Ebling H."/>
            <person name="Edwards K."/>
            <person name="Eickbush T."/>
            <person name="Evans J.D."/>
            <person name="Filipski A."/>
            <person name="Findeiss S."/>
            <person name="Freyhult E."/>
            <person name="Fulton L."/>
            <person name="Fulton R."/>
            <person name="Garcia A.C."/>
            <person name="Gardiner A."/>
            <person name="Garfield D.A."/>
            <person name="Garvin B.E."/>
            <person name="Gibson G."/>
            <person name="Gilbert D."/>
            <person name="Gnerre S."/>
            <person name="Godfrey J."/>
            <person name="Good R."/>
            <person name="Gotea V."/>
            <person name="Gravely B."/>
            <person name="Greenberg A.J."/>
            <person name="Griffiths-Jones S."/>
            <person name="Gross S."/>
            <person name="Guigo R."/>
            <person name="Gustafson E.A."/>
            <person name="Haerty W."/>
            <person name="Hahn M.W."/>
            <person name="Halligan D.L."/>
            <person name="Halpern A.L."/>
            <person name="Halter G.M."/>
            <person name="Han M.V."/>
            <person name="Heger A."/>
            <person name="Hillier L."/>
            <person name="Hinrichs A.S."/>
            <person name="Holmes I."/>
            <person name="Hoskins R.A."/>
            <person name="Hubisz M.J."/>
            <person name="Hultmark D."/>
            <person name="Huntley M.A."/>
            <person name="Jaffe D.B."/>
            <person name="Jagadeeshan S."/>
            <person name="Jeck W.R."/>
            <person name="Johnson J."/>
            <person name="Jones C.D."/>
            <person name="Jordan W.C."/>
            <person name="Karpen G.H."/>
            <person name="Kataoka E."/>
            <person name="Keightley P.D."/>
            <person name="Kheradpour P."/>
            <person name="Kirkness E.F."/>
            <person name="Koerich L.B."/>
            <person name="Kristiansen K."/>
            <person name="Kudrna D."/>
            <person name="Kulathinal R.J."/>
            <person name="Kumar S."/>
            <person name="Kwok R."/>
            <person name="Lander E."/>
            <person name="Langley C.H."/>
            <person name="Lapoint R."/>
            <person name="Lazzaro B.P."/>
            <person name="Lee S.J."/>
            <person name="Levesque L."/>
            <person name="Li R."/>
            <person name="Lin C.F."/>
            <person name="Lin M.F."/>
            <person name="Lindblad-Toh K."/>
            <person name="Llopart A."/>
            <person name="Long M."/>
            <person name="Low L."/>
            <person name="Lozovsky E."/>
            <person name="Lu J."/>
            <person name="Luo M."/>
            <person name="Machado C.A."/>
            <person name="Makalowski W."/>
            <person name="Marzo M."/>
            <person name="Matsuda M."/>
            <person name="Matzkin L."/>
            <person name="McAllister B."/>
            <person name="McBride C.S."/>
            <person name="McKernan B."/>
            <person name="McKernan K."/>
            <person name="Mendez-Lago M."/>
            <person name="Minx P."/>
            <person name="Mollenhauer M.U."/>
            <person name="Montooth K."/>
            <person name="Mount S.M."/>
            <person name="Mu X."/>
            <person name="Myers E."/>
            <person name="Negre B."/>
            <person name="Newfeld S."/>
            <person name="Nielsen R."/>
            <person name="Noor M.A."/>
            <person name="O'Grady P."/>
            <person name="Pachter L."/>
            <person name="Papaceit M."/>
            <person name="Parisi M.J."/>
            <person name="Parisi M."/>
            <person name="Parts L."/>
            <person name="Pedersen J.S."/>
            <person name="Pesole G."/>
            <person name="Phillippy A.M."/>
            <person name="Ponting C.P."/>
            <person name="Pop M."/>
            <person name="Porcelli D."/>
            <person name="Powell J.R."/>
            <person name="Prohaska S."/>
            <person name="Pruitt K."/>
            <person name="Puig M."/>
            <person name="Quesneville H."/>
            <person name="Ram K.R."/>
            <person name="Rand D."/>
            <person name="Rasmussen M.D."/>
            <person name="Reed L.K."/>
            <person name="Reenan R."/>
            <person name="Reily A."/>
            <person name="Remington K.A."/>
            <person name="Rieger T.T."/>
            <person name="Ritchie M.G."/>
            <person name="Robin C."/>
            <person name="Rogers Y.H."/>
            <person name="Rohde C."/>
            <person name="Rozas J."/>
            <person name="Rubenfield M.J."/>
            <person name="Ruiz A."/>
            <person name="Russo S."/>
            <person name="Salzberg S.L."/>
            <person name="Sanchez-Gracia A."/>
            <person name="Saranga D.J."/>
            <person name="Sato H."/>
            <person name="Schaeffer S.W."/>
            <person name="Schatz M.C."/>
            <person name="Schlenke T."/>
            <person name="Schwartz R."/>
            <person name="Segarra C."/>
            <person name="Singh R.S."/>
            <person name="Sirot L."/>
            <person name="Sirota M."/>
            <person name="Sisneros N.B."/>
            <person name="Smith C.D."/>
            <person name="Smith T.F."/>
            <person name="Spieth J."/>
            <person name="Stage D.E."/>
            <person name="Stark A."/>
            <person name="Stephan W."/>
            <person name="Strausberg R.L."/>
            <person name="Strempel S."/>
            <person name="Sturgill D."/>
            <person name="Sutton G."/>
            <person name="Sutton G.G."/>
            <person name="Tao W."/>
            <person name="Teichmann S."/>
            <person name="Tobari Y.N."/>
            <person name="Tomimura Y."/>
            <person name="Tsolas J.M."/>
            <person name="Valente V.L."/>
            <person name="Venter E."/>
            <person name="Venter J.C."/>
            <person name="Vicario S."/>
            <person name="Vieira F.G."/>
            <person name="Vilella A.J."/>
            <person name="Villasante A."/>
            <person name="Walenz B."/>
            <person name="Wang J."/>
            <person name="Wasserman M."/>
            <person name="Watts T."/>
            <person name="Wilson D."/>
            <person name="Wilson R.K."/>
            <person name="Wing R.A."/>
            <person name="Wolfner M.F."/>
            <person name="Wong A."/>
            <person name="Wong G.K."/>
            <person name="Wu C.I."/>
            <person name="Wu G."/>
            <person name="Yamamoto D."/>
            <person name="Yang H.P."/>
            <person name="Yang S.P."/>
            <person name="Yorke J.A."/>
            <person name="Yoshida K."/>
            <person name="Zdobnov E."/>
            <person name="Zhang P."/>
            <person name="Zhang Y."/>
            <person name="Zimin A.V."/>
            <person name="Baldwin J."/>
            <person name="Abdouelleil A."/>
            <person name="Abdulkadir J."/>
            <person name="Abebe A."/>
            <person name="Abera B."/>
            <person name="Abreu J."/>
            <person name="Acer S.C."/>
            <person name="Aftuck L."/>
            <person name="Alexander A."/>
            <person name="An P."/>
            <person name="Anderson E."/>
            <person name="Anderson S."/>
            <person name="Arachi H."/>
            <person name="Azer M."/>
            <person name="Bachantsang P."/>
            <person name="Barry A."/>
            <person name="Bayul T."/>
            <person name="Berlin A."/>
            <person name="Bessette D."/>
            <person name="Bloom T."/>
            <person name="Blye J."/>
            <person name="Boguslavskiy L."/>
            <person name="Bonnet C."/>
            <person name="Boukhgalter B."/>
            <person name="Bourzgui I."/>
            <person name="Brown A."/>
            <person name="Cahill P."/>
            <person name="Channer S."/>
            <person name="Cheshatsang Y."/>
            <person name="Chuda L."/>
            <person name="Citroen M."/>
            <person name="Collymore A."/>
            <person name="Cooke P."/>
            <person name="Costello M."/>
            <person name="D'Aco K."/>
            <person name="Daza R."/>
            <person name="De Haan G."/>
            <person name="DeGray S."/>
            <person name="DeMaso C."/>
            <person name="Dhargay N."/>
            <person name="Dooley K."/>
            <person name="Dooley E."/>
            <person name="Doricent M."/>
            <person name="Dorje P."/>
            <person name="Dorjee K."/>
            <person name="Dupes A."/>
            <person name="Elong R."/>
            <person name="Falk J."/>
            <person name="Farina A."/>
            <person name="Faro S."/>
            <person name="Ferguson D."/>
            <person name="Fisher S."/>
            <person name="Foley C.D."/>
            <person name="Franke A."/>
            <person name="Friedrich D."/>
            <person name="Gadbois L."/>
            <person name="Gearin G."/>
            <person name="Gearin C.R."/>
            <person name="Giannoukos G."/>
            <person name="Goode T."/>
            <person name="Graham J."/>
            <person name="Grandbois E."/>
            <person name="Grewal S."/>
            <person name="Gyaltsen K."/>
            <person name="Hafez N."/>
            <person name="Hagos B."/>
            <person name="Hall J."/>
            <person name="Henson C."/>
            <person name="Hollinger A."/>
            <person name="Honan T."/>
            <person name="Huard M.D."/>
            <person name="Hughes L."/>
            <person name="Hurhula B."/>
            <person name="Husby M.E."/>
            <person name="Kamat A."/>
            <person name="Kanga B."/>
            <person name="Kashin S."/>
            <person name="Khazanovich D."/>
            <person name="Kisner P."/>
            <person name="Lance K."/>
            <person name="Lara M."/>
            <person name="Lee W."/>
            <person name="Lennon N."/>
            <person name="Letendre F."/>
            <person name="LeVine R."/>
            <person name="Lipovsky A."/>
            <person name="Liu X."/>
            <person name="Liu J."/>
            <person name="Liu S."/>
            <person name="Lokyitsang T."/>
            <person name="Lokyitsang Y."/>
            <person name="Lubonja R."/>
            <person name="Lui A."/>
            <person name="MacDonald P."/>
            <person name="Magnisalis V."/>
            <person name="Maru K."/>
            <person name="Matthews C."/>
            <person name="McCusker W."/>
            <person name="McDonough S."/>
            <person name="Mehta T."/>
            <person name="Meldrim J."/>
            <person name="Meneus L."/>
            <person name="Mihai O."/>
            <person name="Mihalev A."/>
            <person name="Mihova T."/>
            <person name="Mittelman R."/>
            <person name="Mlenga V."/>
            <person name="Montmayeur A."/>
            <person name="Mulrain L."/>
            <person name="Navidi A."/>
            <person name="Naylor J."/>
            <person name="Negash T."/>
            <person name="Nguyen T."/>
            <person name="Nguyen N."/>
            <person name="Nicol R."/>
            <person name="Norbu C."/>
            <person name="Norbu N."/>
            <person name="Novod N."/>
            <person name="O'Neill B."/>
            <person name="Osman S."/>
            <person name="Markiewicz E."/>
            <person name="Oyono O.L."/>
            <person name="Patti C."/>
            <person name="Phunkhang P."/>
            <person name="Pierre F."/>
            <person name="Priest M."/>
            <person name="Raghuraman S."/>
            <person name="Rege F."/>
            <person name="Reyes R."/>
            <person name="Rise C."/>
            <person name="Rogov P."/>
            <person name="Ross K."/>
            <person name="Ryan E."/>
            <person name="Settipalli S."/>
            <person name="Shea T."/>
            <person name="Sherpa N."/>
            <person name="Shi L."/>
            <person name="Shih D."/>
            <person name="Sparrow T."/>
            <person name="Spaulding J."/>
            <person name="Stalker J."/>
            <person name="Stange-Thomann N."/>
            <person name="Stavropoulos S."/>
            <person name="Stone C."/>
            <person name="Strader C."/>
            <person name="Tesfaye S."/>
            <person name="Thomson T."/>
            <person name="Thoulutsang Y."/>
            <person name="Thoulutsang D."/>
            <person name="Topham K."/>
            <person name="Topping I."/>
            <person name="Tsamla T."/>
            <person name="Vassiliev H."/>
            <person name="Vo A."/>
            <person name="Wangchuk T."/>
            <person name="Wangdi T."/>
            <person name="Weiand M."/>
            <person name="Wilkinson J."/>
            <person name="Wilson A."/>
            <person name="Yadav S."/>
            <person name="Young G."/>
            <person name="Yu Q."/>
            <person name="Zembek L."/>
            <person name="Zhong D."/>
            <person name="Zimmer A."/>
            <person name="Zwirko Z."/>
            <person name="Jaffe D.B."/>
            <person name="Alvarez P."/>
            <person name="Brockman W."/>
            <person name="Butler J."/>
            <person name="Chin C."/>
            <person name="Gnerre S."/>
            <person name="Grabherr M."/>
            <person name="Kleber M."/>
            <person name="Mauceli E."/>
            <person name="MacCallum I."/>
        </authorList>
    </citation>
    <scope>NUCLEOTIDE SEQUENCE [LARGE SCALE GENOMIC DNA]</scope>
    <source>
        <strain evidence="3">Tai18E2 / Tucson 14021-0261.01</strain>
    </source>
</reference>